<dbReference type="InterPro" id="IPR002937">
    <property type="entry name" value="Amino_oxidase"/>
</dbReference>
<dbReference type="PANTHER" id="PTHR42923">
    <property type="entry name" value="PROTOPORPHYRINOGEN OXIDASE"/>
    <property type="match status" value="1"/>
</dbReference>
<dbReference type="PANTHER" id="PTHR42923:SF3">
    <property type="entry name" value="PROTOPORPHYRINOGEN OXIDASE"/>
    <property type="match status" value="1"/>
</dbReference>
<reference evidence="2" key="1">
    <citation type="journal article" date="2020" name="mSystems">
        <title>Genome- and Community-Level Interaction Insights into Carbon Utilization and Element Cycling Functions of Hydrothermarchaeota in Hydrothermal Sediment.</title>
        <authorList>
            <person name="Zhou Z."/>
            <person name="Liu Y."/>
            <person name="Xu W."/>
            <person name="Pan J."/>
            <person name="Luo Z.H."/>
            <person name="Li M."/>
        </authorList>
    </citation>
    <scope>NUCLEOTIDE SEQUENCE [LARGE SCALE GENOMIC DNA]</scope>
    <source>
        <strain evidence="2">SpSt-587</strain>
    </source>
</reference>
<proteinExistence type="predicted"/>
<name>A0A7J3M3Z9_ARCFL</name>
<protein>
    <submittedName>
        <fullName evidence="2">NAD(P)/FAD-dependent oxidoreductase</fullName>
    </submittedName>
</protein>
<dbReference type="NCBIfam" id="NF005560">
    <property type="entry name" value="PRK07233.1"/>
    <property type="match status" value="1"/>
</dbReference>
<feature type="domain" description="Amine oxidase" evidence="1">
    <location>
        <begin position="10"/>
        <end position="398"/>
    </location>
</feature>
<evidence type="ECO:0000313" key="2">
    <source>
        <dbReference type="EMBL" id="HGT83120.1"/>
    </source>
</evidence>
<dbReference type="InterPro" id="IPR036188">
    <property type="entry name" value="FAD/NAD-bd_sf"/>
</dbReference>
<dbReference type="EMBL" id="DSYZ01000098">
    <property type="protein sequence ID" value="HGT83120.1"/>
    <property type="molecule type" value="Genomic_DNA"/>
</dbReference>
<dbReference type="Pfam" id="PF01593">
    <property type="entry name" value="Amino_oxidase"/>
    <property type="match status" value="1"/>
</dbReference>
<dbReference type="AlphaFoldDB" id="A0A7J3M3Z9"/>
<accession>A0A7J3M3Z9</accession>
<comment type="caution">
    <text evidence="2">The sequence shown here is derived from an EMBL/GenBank/DDBJ whole genome shotgun (WGS) entry which is preliminary data.</text>
</comment>
<dbReference type="GO" id="GO:0016491">
    <property type="term" value="F:oxidoreductase activity"/>
    <property type="evidence" value="ECO:0007669"/>
    <property type="project" value="InterPro"/>
</dbReference>
<dbReference type="SUPFAM" id="SSF51905">
    <property type="entry name" value="FAD/NAD(P)-binding domain"/>
    <property type="match status" value="1"/>
</dbReference>
<dbReference type="InterPro" id="IPR050464">
    <property type="entry name" value="Zeta_carotene_desat/Oxidored"/>
</dbReference>
<gene>
    <name evidence="2" type="ORF">ENT52_05280</name>
</gene>
<sequence length="404" mass="46529">MKIAIVGAGLTGLRCAMELKEFAKVKVFEKNSIGGLVSSFCNRYCIEKFYHHVFKTDEELLDLIKKLGLSSKLVWKTVKVGFAKDGKIYSLSTPLEILRYPYMSFLDKLKLAMFTVKSRRQKFEAFDEIKALEALKKELGERLLENFFIPMLNAKFGENAKEVSYAWLLARVAIRSNRKLRGEEIGYLRHGFYQMIERMSEGIEIAKETAKIKRNGKWSVNSEEFDAIVFTAPLPELGELSTKLNLPKIRYQSSICALLSLKESISDVYWTNVDRASFGAIIEHTNFMPFEDYGENLVYLASYTTPESEFFKLQDNEIEKLFLKELEKFGVNSKDVNWIRIFRAKFSSPIYEKGFLKKITPYKLLNGFYIAGMTSRPNYPERSMNGSLIAGREVAEQIKRDFGL</sequence>
<evidence type="ECO:0000259" key="1">
    <source>
        <dbReference type="Pfam" id="PF01593"/>
    </source>
</evidence>
<organism evidence="2">
    <name type="scientific">Archaeoglobus fulgidus</name>
    <dbReference type="NCBI Taxonomy" id="2234"/>
    <lineage>
        <taxon>Archaea</taxon>
        <taxon>Methanobacteriati</taxon>
        <taxon>Methanobacteriota</taxon>
        <taxon>Archaeoglobi</taxon>
        <taxon>Archaeoglobales</taxon>
        <taxon>Archaeoglobaceae</taxon>
        <taxon>Archaeoglobus</taxon>
    </lineage>
</organism>
<dbReference type="Gene3D" id="3.50.50.60">
    <property type="entry name" value="FAD/NAD(P)-binding domain"/>
    <property type="match status" value="1"/>
</dbReference>